<feature type="region of interest" description="Disordered" evidence="1">
    <location>
        <begin position="1"/>
        <end position="60"/>
    </location>
</feature>
<dbReference type="GeneID" id="93773430"/>
<dbReference type="EMBL" id="BOQM01000028">
    <property type="protein sequence ID" value="GIM86874.1"/>
    <property type="molecule type" value="Genomic_DNA"/>
</dbReference>
<dbReference type="Proteomes" id="UP000315983">
    <property type="component" value="Unassembled WGS sequence"/>
</dbReference>
<evidence type="ECO:0000313" key="5">
    <source>
        <dbReference type="Proteomes" id="UP000677457"/>
    </source>
</evidence>
<evidence type="ECO:0000256" key="1">
    <source>
        <dbReference type="SAM" id="MobiDB-lite"/>
    </source>
</evidence>
<reference evidence="3 4" key="1">
    <citation type="submission" date="2019-06" db="EMBL/GenBank/DDBJ databases">
        <title>Sequencing the genomes of 1000 actinobacteria strains.</title>
        <authorList>
            <person name="Klenk H.-P."/>
        </authorList>
    </citation>
    <scope>NUCLEOTIDE SEQUENCE [LARGE SCALE GENOMIC DNA]</scope>
    <source>
        <strain evidence="3 4">DSM 44819</strain>
    </source>
</reference>
<comment type="caution">
    <text evidence="3">The sequence shown here is derived from an EMBL/GenBank/DDBJ whole genome shotgun (WGS) entry which is preliminary data.</text>
</comment>
<dbReference type="EMBL" id="VFOL01000001">
    <property type="protein sequence ID" value="TQL39055.1"/>
    <property type="molecule type" value="Genomic_DNA"/>
</dbReference>
<evidence type="ECO:0000313" key="4">
    <source>
        <dbReference type="Proteomes" id="UP000315983"/>
    </source>
</evidence>
<proteinExistence type="predicted"/>
<sequence>MSERAPAGAGGTDPRPPAGTGEVSQPEPQPQPYGDLLAGIPDELIDAPRGYDTDSAGGCG</sequence>
<name>A0A542XT91_SALAC</name>
<dbReference type="Proteomes" id="UP000677457">
    <property type="component" value="Unassembled WGS sequence"/>
</dbReference>
<gene>
    <name evidence="3" type="ORF">FB564_4277</name>
    <name evidence="2" type="ORF">Sar04_36100</name>
</gene>
<evidence type="ECO:0000313" key="3">
    <source>
        <dbReference type="EMBL" id="TQL39055.1"/>
    </source>
</evidence>
<evidence type="ECO:0000313" key="2">
    <source>
        <dbReference type="EMBL" id="GIM86874.1"/>
    </source>
</evidence>
<organism evidence="3 4">
    <name type="scientific">Salinispora arenicola</name>
    <dbReference type="NCBI Taxonomy" id="168697"/>
    <lineage>
        <taxon>Bacteria</taxon>
        <taxon>Bacillati</taxon>
        <taxon>Actinomycetota</taxon>
        <taxon>Actinomycetes</taxon>
        <taxon>Micromonosporales</taxon>
        <taxon>Micromonosporaceae</taxon>
        <taxon>Salinispora</taxon>
    </lineage>
</organism>
<reference evidence="2 5" key="2">
    <citation type="submission" date="2021-03" db="EMBL/GenBank/DDBJ databases">
        <title>Whole genome shotgun sequence of Salinispora arenicola NBRC 105043.</title>
        <authorList>
            <person name="Komaki H."/>
            <person name="Tamura T."/>
        </authorList>
    </citation>
    <scope>NUCLEOTIDE SEQUENCE [LARGE SCALE GENOMIC DNA]</scope>
    <source>
        <strain evidence="2 5">NBRC 105043</strain>
    </source>
</reference>
<accession>A0A542XT91</accession>
<dbReference type="RefSeq" id="WP_018585094.1">
    <property type="nucleotide sequence ID" value="NZ_BOQM01000028.1"/>
</dbReference>
<keyword evidence="5" id="KW-1185">Reference proteome</keyword>
<protein>
    <submittedName>
        <fullName evidence="3">Uncharacterized protein</fullName>
    </submittedName>
</protein>
<dbReference type="AlphaFoldDB" id="A0A542XT91"/>